<dbReference type="SUPFAM" id="SSF55545">
    <property type="entry name" value="beta-N-acetylhexosaminidase-like domain"/>
    <property type="match status" value="1"/>
</dbReference>
<feature type="domain" description="Beta-hexosaminidase eukaryotic type N-terminal" evidence="11">
    <location>
        <begin position="78"/>
        <end position="132"/>
    </location>
</feature>
<comment type="similarity">
    <text evidence="2 7">Belongs to the glycosyl hydrolase 20 family.</text>
</comment>
<evidence type="ECO:0000313" key="13">
    <source>
        <dbReference type="Proteomes" id="UP000007799"/>
    </source>
</evidence>
<dbReference type="GO" id="GO:0004563">
    <property type="term" value="F:beta-N-acetylhexosaminidase activity"/>
    <property type="evidence" value="ECO:0007669"/>
    <property type="project" value="UniProtKB-EC"/>
</dbReference>
<evidence type="ECO:0000256" key="6">
    <source>
        <dbReference type="ARBA" id="ARBA00023295"/>
    </source>
</evidence>
<dbReference type="RefSeq" id="XP_004998057.1">
    <property type="nucleotide sequence ID" value="XM_004998000.1"/>
</dbReference>
<dbReference type="CDD" id="cd06562">
    <property type="entry name" value="GH20_HexA_HexB-like"/>
    <property type="match status" value="1"/>
</dbReference>
<dbReference type="Proteomes" id="UP000007799">
    <property type="component" value="Unassembled WGS sequence"/>
</dbReference>
<dbReference type="GO" id="GO:0005975">
    <property type="term" value="P:carbohydrate metabolic process"/>
    <property type="evidence" value="ECO:0007669"/>
    <property type="project" value="InterPro"/>
</dbReference>
<evidence type="ECO:0000256" key="4">
    <source>
        <dbReference type="ARBA" id="ARBA00022801"/>
    </source>
</evidence>
<dbReference type="PRINTS" id="PR00738">
    <property type="entry name" value="GLHYDRLASE20"/>
</dbReference>
<dbReference type="EMBL" id="GL832957">
    <property type="protein sequence ID" value="EGD79101.1"/>
    <property type="molecule type" value="Genomic_DNA"/>
</dbReference>
<protein>
    <recommendedName>
        <fullName evidence="7">Beta-hexosaminidase</fullName>
        <ecNumber evidence="7">3.2.1.52</ecNumber>
    </recommendedName>
</protein>
<dbReference type="OMA" id="KMWPRAA"/>
<dbReference type="GO" id="GO:0030203">
    <property type="term" value="P:glycosaminoglycan metabolic process"/>
    <property type="evidence" value="ECO:0007669"/>
    <property type="project" value="TreeGrafter"/>
</dbReference>
<sequence length="521" mass="58194">MMNGRASVAFSVVVVAAVCWLAGAHAATVWPQPLQMATTRDVYHLDVSFFFNSSSTSDIFLAAARRYETLMTPFMVSNGDFTMCQVNIASKNESLTLDTNESYSLSVSSSGVIINAETVFGAMHGMETLSQLVTRDGVNGTEVNDSPRFRYRATMIDTSRHWYPVVVIKAHLDAMAYAKMNVLHWHIVDDVSFPYESLTYPKMSKSGAFSPSHVYTQADIKELLEYYLALRGPTLLQFDTPGHARAGYNTVSDLVTQCYNKKGEPAGTGPLNPTLDSTYDFLTKFFAEIKNVFPDKFVHVGGDEVGFGCWESNPQVSKWVKNHPNISTYAELEQYYELNLLNILGQQGSSYICWQEIFDNGIKILPDTVVEVWKGNGWNDTMARVTKAGYHSVLSAPFYLNYISYGQDWVNYYKVEPTDFDAPEADKDRLVGGIEACMWSEYVDATNFIARFWPRAAAVAERAWSAKNVTDVSSAGPRLHEFRCKLNARGINAEPAMDGAINGGDYSYCDSEFVPVYQPPF</sequence>
<dbReference type="Pfam" id="PF00728">
    <property type="entry name" value="Glyco_hydro_20"/>
    <property type="match status" value="1"/>
</dbReference>
<reference evidence="12" key="1">
    <citation type="submission" date="2009-08" db="EMBL/GenBank/DDBJ databases">
        <title>Annotation of Salpingoeca rosetta.</title>
        <authorList>
            <consortium name="The Broad Institute Genome Sequencing Platform"/>
            <person name="Russ C."/>
            <person name="Cuomo C."/>
            <person name="Burger G."/>
            <person name="Gray M.W."/>
            <person name="Holland P.W.H."/>
            <person name="King N."/>
            <person name="Lang F.B.F."/>
            <person name="Roger A.J."/>
            <person name="Ruiz-Trillo I."/>
            <person name="Young S.K."/>
            <person name="Zeng Q."/>
            <person name="Gargeya S."/>
            <person name="Alvarado L."/>
            <person name="Berlin A."/>
            <person name="Chapman S.B."/>
            <person name="Chen Z."/>
            <person name="Freedman E."/>
            <person name="Gellesch M."/>
            <person name="Goldberg J."/>
            <person name="Griggs A."/>
            <person name="Gujja S."/>
            <person name="Heilman E."/>
            <person name="Heiman D."/>
            <person name="Howarth C."/>
            <person name="Mehta T."/>
            <person name="Neiman D."/>
            <person name="Pearson M."/>
            <person name="Roberts A."/>
            <person name="Saif S."/>
            <person name="Shea T."/>
            <person name="Shenoy N."/>
            <person name="Sisk P."/>
            <person name="Stolte C."/>
            <person name="Sykes S."/>
            <person name="White J."/>
            <person name="Yandava C."/>
            <person name="Haas B."/>
            <person name="Nusbaum C."/>
            <person name="Birren B."/>
        </authorList>
    </citation>
    <scope>NUCLEOTIDE SEQUENCE [LARGE SCALE GENOMIC DNA]</scope>
    <source>
        <strain evidence="12">ATCC 50818</strain>
    </source>
</reference>
<dbReference type="InterPro" id="IPR017853">
    <property type="entry name" value="GH"/>
</dbReference>
<evidence type="ECO:0000256" key="8">
    <source>
        <dbReference type="PIRSR" id="PIRSR001093-1"/>
    </source>
</evidence>
<dbReference type="PANTHER" id="PTHR22600:SF21">
    <property type="entry name" value="BETA-HEXOSAMINIDASE A"/>
    <property type="match status" value="1"/>
</dbReference>
<dbReference type="EC" id="3.2.1.52" evidence="7"/>
<keyword evidence="3 9" id="KW-0732">Signal</keyword>
<dbReference type="PIRSF" id="PIRSF001093">
    <property type="entry name" value="B-hxosamndse_ab_euk"/>
    <property type="match status" value="1"/>
</dbReference>
<accession>F2TZS7</accession>
<evidence type="ECO:0000256" key="9">
    <source>
        <dbReference type="SAM" id="SignalP"/>
    </source>
</evidence>
<dbReference type="eggNOG" id="KOG2499">
    <property type="taxonomic scope" value="Eukaryota"/>
</dbReference>
<dbReference type="Gene3D" id="3.20.20.80">
    <property type="entry name" value="Glycosidases"/>
    <property type="match status" value="1"/>
</dbReference>
<dbReference type="OrthoDB" id="428480at2759"/>
<dbReference type="InterPro" id="IPR029019">
    <property type="entry name" value="HEX_eukaryotic_N"/>
</dbReference>
<keyword evidence="4 7" id="KW-0378">Hydrolase</keyword>
<dbReference type="FunCoup" id="F2TZS7">
    <property type="interactions" value="951"/>
</dbReference>
<dbReference type="SUPFAM" id="SSF51445">
    <property type="entry name" value="(Trans)glycosidases"/>
    <property type="match status" value="1"/>
</dbReference>
<keyword evidence="13" id="KW-1185">Reference proteome</keyword>
<dbReference type="KEGG" id="sre:PTSG_11831"/>
<feature type="active site" description="Proton donor" evidence="8">
    <location>
        <position position="304"/>
    </location>
</feature>
<dbReference type="InterPro" id="IPR029018">
    <property type="entry name" value="Hex-like_dom2"/>
</dbReference>
<evidence type="ECO:0000256" key="7">
    <source>
        <dbReference type="PIRNR" id="PIRNR001093"/>
    </source>
</evidence>
<proteinExistence type="inferred from homology"/>
<comment type="catalytic activity">
    <reaction evidence="1 7">
        <text>Hydrolysis of terminal non-reducing N-acetyl-D-hexosamine residues in N-acetyl-beta-D-hexosaminides.</text>
        <dbReference type="EC" id="3.2.1.52"/>
    </reaction>
</comment>
<gene>
    <name evidence="12" type="ORF">PTSG_11831</name>
</gene>
<organism evidence="13">
    <name type="scientific">Salpingoeca rosetta (strain ATCC 50818 / BSB-021)</name>
    <dbReference type="NCBI Taxonomy" id="946362"/>
    <lineage>
        <taxon>Eukaryota</taxon>
        <taxon>Choanoflagellata</taxon>
        <taxon>Craspedida</taxon>
        <taxon>Salpingoecidae</taxon>
        <taxon>Salpingoeca</taxon>
    </lineage>
</organism>
<keyword evidence="6 7" id="KW-0326">Glycosidase</keyword>
<dbReference type="InterPro" id="IPR015883">
    <property type="entry name" value="Glyco_hydro_20_cat"/>
</dbReference>
<dbReference type="GeneID" id="16078652"/>
<dbReference type="AlphaFoldDB" id="F2TZS7"/>
<evidence type="ECO:0000259" key="11">
    <source>
        <dbReference type="Pfam" id="PF14845"/>
    </source>
</evidence>
<dbReference type="GO" id="GO:0005764">
    <property type="term" value="C:lysosome"/>
    <property type="evidence" value="ECO:0007669"/>
    <property type="project" value="TreeGrafter"/>
</dbReference>
<dbReference type="InParanoid" id="F2TZS7"/>
<dbReference type="PANTHER" id="PTHR22600">
    <property type="entry name" value="BETA-HEXOSAMINIDASE"/>
    <property type="match status" value="1"/>
</dbReference>
<keyword evidence="5" id="KW-0325">Glycoprotein</keyword>
<evidence type="ECO:0000259" key="10">
    <source>
        <dbReference type="Pfam" id="PF00728"/>
    </source>
</evidence>
<dbReference type="GO" id="GO:0006689">
    <property type="term" value="P:ganglioside catabolic process"/>
    <property type="evidence" value="ECO:0007669"/>
    <property type="project" value="TreeGrafter"/>
</dbReference>
<dbReference type="InterPro" id="IPR025705">
    <property type="entry name" value="Beta_hexosaminidase_sua/sub"/>
</dbReference>
<name>F2TZS7_SALR5</name>
<dbReference type="STRING" id="946362.F2TZS7"/>
<evidence type="ECO:0000256" key="1">
    <source>
        <dbReference type="ARBA" id="ARBA00001231"/>
    </source>
</evidence>
<feature type="signal peptide" evidence="9">
    <location>
        <begin position="1"/>
        <end position="26"/>
    </location>
</feature>
<dbReference type="FunFam" id="3.20.20.80:FF:000063">
    <property type="entry name" value="Beta-hexosaminidase"/>
    <property type="match status" value="1"/>
</dbReference>
<dbReference type="Pfam" id="PF14845">
    <property type="entry name" value="Glycohydro_20b2"/>
    <property type="match status" value="1"/>
</dbReference>
<evidence type="ECO:0000313" key="12">
    <source>
        <dbReference type="EMBL" id="EGD79101.1"/>
    </source>
</evidence>
<feature type="domain" description="Glycoside hydrolase family 20 catalytic" evidence="10">
    <location>
        <begin position="149"/>
        <end position="466"/>
    </location>
</feature>
<evidence type="ECO:0000256" key="2">
    <source>
        <dbReference type="ARBA" id="ARBA00006285"/>
    </source>
</evidence>
<dbReference type="GO" id="GO:0016020">
    <property type="term" value="C:membrane"/>
    <property type="evidence" value="ECO:0007669"/>
    <property type="project" value="TreeGrafter"/>
</dbReference>
<evidence type="ECO:0000256" key="3">
    <source>
        <dbReference type="ARBA" id="ARBA00022729"/>
    </source>
</evidence>
<evidence type="ECO:0000256" key="5">
    <source>
        <dbReference type="ARBA" id="ARBA00023180"/>
    </source>
</evidence>
<dbReference type="Gene3D" id="3.30.379.10">
    <property type="entry name" value="Chitobiase/beta-hexosaminidase domain 2-like"/>
    <property type="match status" value="1"/>
</dbReference>
<feature type="chain" id="PRO_5003288250" description="Beta-hexosaminidase" evidence="9">
    <location>
        <begin position="27"/>
        <end position="521"/>
    </location>
</feature>